<gene>
    <name evidence="4" type="ordered locus">Oter_4373</name>
</gene>
<dbReference type="Pfam" id="PF00005">
    <property type="entry name" value="ABC_tran"/>
    <property type="match status" value="1"/>
</dbReference>
<dbReference type="GO" id="GO:0022857">
    <property type="term" value="F:transmembrane transporter activity"/>
    <property type="evidence" value="ECO:0007669"/>
    <property type="project" value="TreeGrafter"/>
</dbReference>
<dbReference type="HOGENOM" id="CLU_000604_1_2_0"/>
<accession>B1ZRJ4</accession>
<name>B1ZRJ4_OPITP</name>
<evidence type="ECO:0000313" key="5">
    <source>
        <dbReference type="Proteomes" id="UP000007013"/>
    </source>
</evidence>
<dbReference type="InterPro" id="IPR015854">
    <property type="entry name" value="ABC_transpr_LolD-like"/>
</dbReference>
<dbReference type="PANTHER" id="PTHR24220:SF86">
    <property type="entry name" value="ABC TRANSPORTER ABCH.1"/>
    <property type="match status" value="1"/>
</dbReference>
<dbReference type="GO" id="GO:0005524">
    <property type="term" value="F:ATP binding"/>
    <property type="evidence" value="ECO:0007669"/>
    <property type="project" value="UniProtKB-KW"/>
</dbReference>
<organism evidence="4 5">
    <name type="scientific">Opitutus terrae (strain DSM 11246 / JCM 15787 / PB90-1)</name>
    <dbReference type="NCBI Taxonomy" id="452637"/>
    <lineage>
        <taxon>Bacteria</taxon>
        <taxon>Pseudomonadati</taxon>
        <taxon>Verrucomicrobiota</taxon>
        <taxon>Opitutia</taxon>
        <taxon>Opitutales</taxon>
        <taxon>Opitutaceae</taxon>
        <taxon>Opitutus</taxon>
    </lineage>
</organism>
<dbReference type="InterPro" id="IPR003593">
    <property type="entry name" value="AAA+_ATPase"/>
</dbReference>
<protein>
    <submittedName>
        <fullName evidence="4">ABC transporter related</fullName>
    </submittedName>
</protein>
<dbReference type="KEGG" id="ote:Oter_4373"/>
<evidence type="ECO:0000313" key="4">
    <source>
        <dbReference type="EMBL" id="ACB77644.1"/>
    </source>
</evidence>
<reference evidence="4 5" key="1">
    <citation type="journal article" date="2011" name="J. Bacteriol.">
        <title>Genome sequence of the verrucomicrobium Opitutus terrae PB90-1, an abundant inhabitant of rice paddy soil ecosystems.</title>
        <authorList>
            <person name="van Passel M.W."/>
            <person name="Kant R."/>
            <person name="Palva A."/>
            <person name="Copeland A."/>
            <person name="Lucas S."/>
            <person name="Lapidus A."/>
            <person name="Glavina del Rio T."/>
            <person name="Pitluck S."/>
            <person name="Goltsman E."/>
            <person name="Clum A."/>
            <person name="Sun H."/>
            <person name="Schmutz J."/>
            <person name="Larimer F.W."/>
            <person name="Land M.L."/>
            <person name="Hauser L."/>
            <person name="Kyrpides N."/>
            <person name="Mikhailova N."/>
            <person name="Richardson P.P."/>
            <person name="Janssen P.H."/>
            <person name="de Vos W.M."/>
            <person name="Smidt H."/>
        </authorList>
    </citation>
    <scope>NUCLEOTIDE SEQUENCE [LARGE SCALE GENOMIC DNA]</scope>
    <source>
        <strain evidence="5">DSM 11246 / JCM 15787 / PB90-1</strain>
    </source>
</reference>
<dbReference type="InterPro" id="IPR027417">
    <property type="entry name" value="P-loop_NTPase"/>
</dbReference>
<dbReference type="RefSeq" id="WP_012377164.1">
    <property type="nucleotide sequence ID" value="NC_010571.1"/>
</dbReference>
<keyword evidence="5" id="KW-1185">Reference proteome</keyword>
<feature type="domain" description="ABC transporter" evidence="3">
    <location>
        <begin position="8"/>
        <end position="246"/>
    </location>
</feature>
<dbReference type="Proteomes" id="UP000007013">
    <property type="component" value="Chromosome"/>
</dbReference>
<keyword evidence="2" id="KW-0067">ATP-binding</keyword>
<dbReference type="PANTHER" id="PTHR24220">
    <property type="entry name" value="IMPORT ATP-BINDING PROTEIN"/>
    <property type="match status" value="1"/>
</dbReference>
<dbReference type="InterPro" id="IPR003439">
    <property type="entry name" value="ABC_transporter-like_ATP-bd"/>
</dbReference>
<evidence type="ECO:0000256" key="1">
    <source>
        <dbReference type="ARBA" id="ARBA00022741"/>
    </source>
</evidence>
<dbReference type="AlphaFoldDB" id="B1ZRJ4"/>
<evidence type="ECO:0000259" key="3">
    <source>
        <dbReference type="PROSITE" id="PS50893"/>
    </source>
</evidence>
<dbReference type="SUPFAM" id="SSF52540">
    <property type="entry name" value="P-loop containing nucleoside triphosphate hydrolases"/>
    <property type="match status" value="1"/>
</dbReference>
<dbReference type="Gene3D" id="3.40.50.300">
    <property type="entry name" value="P-loop containing nucleotide triphosphate hydrolases"/>
    <property type="match status" value="1"/>
</dbReference>
<dbReference type="STRING" id="452637.Oter_4373"/>
<dbReference type="OrthoDB" id="9776369at2"/>
<dbReference type="EMBL" id="CP001032">
    <property type="protein sequence ID" value="ACB77644.1"/>
    <property type="molecule type" value="Genomic_DNA"/>
</dbReference>
<dbReference type="eggNOG" id="COG1101">
    <property type="taxonomic scope" value="Bacteria"/>
</dbReference>
<proteinExistence type="predicted"/>
<dbReference type="GO" id="GO:0016887">
    <property type="term" value="F:ATP hydrolysis activity"/>
    <property type="evidence" value="ECO:0007669"/>
    <property type="project" value="InterPro"/>
</dbReference>
<evidence type="ECO:0000256" key="2">
    <source>
        <dbReference type="ARBA" id="ARBA00022840"/>
    </source>
</evidence>
<dbReference type="SMART" id="SM00382">
    <property type="entry name" value="AAA"/>
    <property type="match status" value="1"/>
</dbReference>
<sequence length="252" mass="27125">MSVPQHIVSTDDLRVTYLQVRRAIHALDGVTMQIPAGQAVVIVGRNGSGKSTLLGVLANRIAATGGSAFISGVSVERLPSDELAKAVFFVQQDPLAGTVGTMTVFENLLLADARSEPRRRPDREEMYRDLLRPLGLEGRLDQQAATLSPGERQALAILFAGLRPAKVVLLDEPLAALDDANVDLCRMLIADVKRMGKTLLIVTHDLPQIQSIADRVLTLNAGRIISDTLAAPSLQCLPQQNSRRLPTTSPNG</sequence>
<dbReference type="PROSITE" id="PS50893">
    <property type="entry name" value="ABC_TRANSPORTER_2"/>
    <property type="match status" value="1"/>
</dbReference>
<keyword evidence="1" id="KW-0547">Nucleotide-binding</keyword>
<dbReference type="GO" id="GO:0005886">
    <property type="term" value="C:plasma membrane"/>
    <property type="evidence" value="ECO:0007669"/>
    <property type="project" value="TreeGrafter"/>
</dbReference>